<dbReference type="Pfam" id="PF02551">
    <property type="entry name" value="Acyl_CoA_thio"/>
    <property type="match status" value="1"/>
</dbReference>
<evidence type="ECO:0000256" key="2">
    <source>
        <dbReference type="ARBA" id="ARBA00011881"/>
    </source>
</evidence>
<dbReference type="FunFam" id="2.40.160.210:FF:000001">
    <property type="entry name" value="Acyl-CoA thioesterase II"/>
    <property type="match status" value="1"/>
</dbReference>
<evidence type="ECO:0000256" key="3">
    <source>
        <dbReference type="ARBA" id="ARBA00022801"/>
    </source>
</evidence>
<evidence type="ECO:0000256" key="1">
    <source>
        <dbReference type="ARBA" id="ARBA00006538"/>
    </source>
</evidence>
<protein>
    <recommendedName>
        <fullName evidence="6">Acyl-CoA thioesterase 2</fullName>
    </recommendedName>
    <alternativeName>
        <fullName evidence="7">Thioesterase II</fullName>
    </alternativeName>
</protein>
<comment type="caution">
    <text evidence="8">The sequence shown here is derived from an EMBL/GenBank/DDBJ whole genome shotgun (WGS) entry which is preliminary data.</text>
</comment>
<proteinExistence type="inferred from homology"/>
<keyword evidence="3" id="KW-0378">Hydrolase</keyword>
<dbReference type="InterPro" id="IPR025652">
    <property type="entry name" value="TesB_C"/>
</dbReference>
<dbReference type="RefSeq" id="WP_019745165.1">
    <property type="nucleotide sequence ID" value="NZ_CP176576.1"/>
</dbReference>
<accession>A0A1F2PVP4</accession>
<dbReference type="InterPro" id="IPR049449">
    <property type="entry name" value="TesB_ACOT8-like_N"/>
</dbReference>
<dbReference type="Pfam" id="PF13622">
    <property type="entry name" value="4HBT_3"/>
    <property type="match status" value="1"/>
</dbReference>
<dbReference type="CDD" id="cd03445">
    <property type="entry name" value="Thioesterase_II_repeat2"/>
    <property type="match status" value="1"/>
</dbReference>
<evidence type="ECO:0000313" key="9">
    <source>
        <dbReference type="Proteomes" id="UP000325576"/>
    </source>
</evidence>
<dbReference type="CDD" id="cd03444">
    <property type="entry name" value="Thioesterase_II_repeat1"/>
    <property type="match status" value="1"/>
</dbReference>
<organism evidence="8 9">
    <name type="scientific">Rhodococcus erythropolis</name>
    <name type="common">Arthrobacter picolinophilus</name>
    <dbReference type="NCBI Taxonomy" id="1833"/>
    <lineage>
        <taxon>Bacteria</taxon>
        <taxon>Bacillati</taxon>
        <taxon>Actinomycetota</taxon>
        <taxon>Actinomycetes</taxon>
        <taxon>Mycobacteriales</taxon>
        <taxon>Nocardiaceae</taxon>
        <taxon>Rhodococcus</taxon>
        <taxon>Rhodococcus erythropolis group</taxon>
    </lineage>
</organism>
<comment type="catalytic activity">
    <reaction evidence="5">
        <text>a fatty acyl-CoA + H2O = a fatty acid + CoA + H(+)</text>
        <dbReference type="Rhea" id="RHEA:16781"/>
        <dbReference type="ChEBI" id="CHEBI:15377"/>
        <dbReference type="ChEBI" id="CHEBI:15378"/>
        <dbReference type="ChEBI" id="CHEBI:28868"/>
        <dbReference type="ChEBI" id="CHEBI:57287"/>
        <dbReference type="ChEBI" id="CHEBI:77636"/>
        <dbReference type="EC" id="3.1.2.20"/>
    </reaction>
    <physiologicalReaction direction="left-to-right" evidence="5">
        <dbReference type="Rhea" id="RHEA:16782"/>
    </physiologicalReaction>
</comment>
<dbReference type="InterPro" id="IPR029069">
    <property type="entry name" value="HotDog_dom_sf"/>
</dbReference>
<evidence type="ECO:0000256" key="6">
    <source>
        <dbReference type="ARBA" id="ARBA00071120"/>
    </source>
</evidence>
<dbReference type="Gene3D" id="2.40.160.210">
    <property type="entry name" value="Acyl-CoA thioesterase, double hotdog domain"/>
    <property type="match status" value="1"/>
</dbReference>
<dbReference type="Proteomes" id="UP000325576">
    <property type="component" value="Unassembled WGS sequence"/>
</dbReference>
<evidence type="ECO:0000313" key="8">
    <source>
        <dbReference type="EMBL" id="KAB2584886.1"/>
    </source>
</evidence>
<dbReference type="SUPFAM" id="SSF54637">
    <property type="entry name" value="Thioesterase/thiol ester dehydrase-isomerase"/>
    <property type="match status" value="2"/>
</dbReference>
<keyword evidence="4" id="KW-0443">Lipid metabolism</keyword>
<dbReference type="PANTHER" id="PTHR11066:SF34">
    <property type="entry name" value="ACYL-COENZYME A THIOESTERASE 8"/>
    <property type="match status" value="1"/>
</dbReference>
<dbReference type="InterPro" id="IPR042171">
    <property type="entry name" value="Acyl-CoA_hotdog"/>
</dbReference>
<reference evidence="8 9" key="1">
    <citation type="journal article" date="2017" name="Poromechanics V (2013)">
        <title>Genomic Characterization of the Arsenic-Tolerant Actinobacterium, &lt;i&gt;Rhodococcus erythropolis&lt;/i&gt; S43.</title>
        <authorList>
            <person name="Retamal-Morales G."/>
            <person name="Mehnert M."/>
            <person name="Schwabe R."/>
            <person name="Tischler D."/>
            <person name="Schloemann M."/>
            <person name="Levican G.J."/>
        </authorList>
    </citation>
    <scope>NUCLEOTIDE SEQUENCE [LARGE SCALE GENOMIC DNA]</scope>
    <source>
        <strain evidence="8 9">S43</strain>
    </source>
</reference>
<dbReference type="InterPro" id="IPR003703">
    <property type="entry name" value="Acyl_CoA_thio"/>
</dbReference>
<dbReference type="GO" id="GO:0009062">
    <property type="term" value="P:fatty acid catabolic process"/>
    <property type="evidence" value="ECO:0007669"/>
    <property type="project" value="TreeGrafter"/>
</dbReference>
<evidence type="ECO:0000256" key="4">
    <source>
        <dbReference type="ARBA" id="ARBA00023098"/>
    </source>
</evidence>
<comment type="similarity">
    <text evidence="1">Belongs to the C/M/P thioester hydrolase family.</text>
</comment>
<sequence>MTFVLDHHVSPDFESLLTLEELSSNDFRGYCHAGHPMRAFGGQVAAQALTAAGCTVPPENLAHSLHGYFLSAGDPTKPIVYEVERLRDGRSYRSRRVTARQDGEPIFTLSASFKLPEGGADRQFAMPEVPPPEELPDPYEHWAQERPEEYQAATTVRVMSLRFVPQDRVSDHRAVPGLSEQTVWLKPARALPDNPLLHVCALTYGSDMTLASTASLDIQPHRSMLKGQSRAIVTSLDHAVWFHRPFRADDWMLFSQSSPSSCDGRGLSSGHFWSREGDLVATVVQESLVRRLD</sequence>
<evidence type="ECO:0000256" key="5">
    <source>
        <dbReference type="ARBA" id="ARBA00050943"/>
    </source>
</evidence>
<dbReference type="EMBL" id="MRBO01000394">
    <property type="protein sequence ID" value="KAB2584886.1"/>
    <property type="molecule type" value="Genomic_DNA"/>
</dbReference>
<dbReference type="PANTHER" id="PTHR11066">
    <property type="entry name" value="ACYL-COA THIOESTERASE"/>
    <property type="match status" value="1"/>
</dbReference>
<dbReference type="AlphaFoldDB" id="A0A1F2PVP4"/>
<dbReference type="GO" id="GO:0047617">
    <property type="term" value="F:fatty acyl-CoA hydrolase activity"/>
    <property type="evidence" value="ECO:0007669"/>
    <property type="project" value="UniProtKB-EC"/>
</dbReference>
<evidence type="ECO:0000256" key="7">
    <source>
        <dbReference type="ARBA" id="ARBA00079653"/>
    </source>
</evidence>
<gene>
    <name evidence="8" type="ORF">BS297_13305</name>
</gene>
<name>A0A1F2PVP4_RHOER</name>
<dbReference type="GO" id="GO:0006637">
    <property type="term" value="P:acyl-CoA metabolic process"/>
    <property type="evidence" value="ECO:0007669"/>
    <property type="project" value="InterPro"/>
</dbReference>
<comment type="subunit">
    <text evidence="2">Homotetramer.</text>
</comment>